<evidence type="ECO:0000313" key="2">
    <source>
        <dbReference type="Proteomes" id="UP001580391"/>
    </source>
</evidence>
<dbReference type="RefSeq" id="WP_135701663.1">
    <property type="nucleotide sequence ID" value="NZ_JBHILI010000008.1"/>
</dbReference>
<dbReference type="Proteomes" id="UP001580391">
    <property type="component" value="Unassembled WGS sequence"/>
</dbReference>
<name>A0ABV5BQK7_9LEPT</name>
<organism evidence="1 2">
    <name type="scientific">Leptospira wolffii</name>
    <dbReference type="NCBI Taxonomy" id="409998"/>
    <lineage>
        <taxon>Bacteria</taxon>
        <taxon>Pseudomonadati</taxon>
        <taxon>Spirochaetota</taxon>
        <taxon>Spirochaetia</taxon>
        <taxon>Leptospirales</taxon>
        <taxon>Leptospiraceae</taxon>
        <taxon>Leptospira</taxon>
    </lineage>
</organism>
<dbReference type="EMBL" id="JBHILJ010000007">
    <property type="protein sequence ID" value="MFB5737594.1"/>
    <property type="molecule type" value="Genomic_DNA"/>
</dbReference>
<comment type="caution">
    <text evidence="1">The sequence shown here is derived from an EMBL/GenBank/DDBJ whole genome shotgun (WGS) entry which is preliminary data.</text>
</comment>
<evidence type="ECO:0000313" key="1">
    <source>
        <dbReference type="EMBL" id="MFB5737594.1"/>
    </source>
</evidence>
<sequence length="157" mass="18880">MENFLRSDVSKDTDFQKEFNHFYRLRRRSNFREIYYGFMESQKKENPSFEKTVRYLKEKTGRVEASFSSKLVATLNPEQPIWDSIVLGNLELEIPKASDPDRLDRIVQLYSEIRDWYADYLSSETGQEAVRLFDEKYPENKISDLKKIDFILWQIRD</sequence>
<proteinExistence type="predicted"/>
<accession>A0ABV5BQK7</accession>
<gene>
    <name evidence="1" type="ORF">ACE5IX_13815</name>
</gene>
<reference evidence="1 2" key="1">
    <citation type="submission" date="2024-09" db="EMBL/GenBank/DDBJ databases">
        <title>Taxonomic and Genotyping Characterization of Leptospira Strains isolated from Multiple Sources in Colombia highlights the importance of intermediate species.</title>
        <authorList>
            <person name="Torres Higuera L."/>
            <person name="Rojas Tapias D."/>
            <person name="Jimenez Velasquez S."/>
            <person name="Renjifo Ibanez C."/>
        </authorList>
    </citation>
    <scope>NUCLEOTIDE SEQUENCE [LARGE SCALE GENOMIC DNA]</scope>
    <source>
        <strain evidence="1 2">Lep080</strain>
    </source>
</reference>
<keyword evidence="2" id="KW-1185">Reference proteome</keyword>
<protein>
    <submittedName>
        <fullName evidence="1">Uncharacterized protein</fullName>
    </submittedName>
</protein>